<gene>
    <name evidence="1" type="ordered locus">Os02g0268675</name>
    <name evidence="1" type="ORF">OSNPB_020268675</name>
</gene>
<dbReference type="AlphaFoldDB" id="A0A0P0VHH5"/>
<dbReference type="Gramene" id="Os02t0268675-00">
    <property type="protein sequence ID" value="Os02t0268675-00"/>
    <property type="gene ID" value="Os02g0268675"/>
</dbReference>
<name>A0A0P0VHH5_ORYSJ</name>
<reference evidence="1 2" key="2">
    <citation type="journal article" date="2013" name="Plant Cell Physiol.">
        <title>Rice Annotation Project Database (RAP-DB): an integrative and interactive database for rice genomics.</title>
        <authorList>
            <person name="Sakai H."/>
            <person name="Lee S.S."/>
            <person name="Tanaka T."/>
            <person name="Numa H."/>
            <person name="Kim J."/>
            <person name="Kawahara Y."/>
            <person name="Wakimoto H."/>
            <person name="Yang C.C."/>
            <person name="Iwamoto M."/>
            <person name="Abe T."/>
            <person name="Yamada Y."/>
            <person name="Muto A."/>
            <person name="Inokuchi H."/>
            <person name="Ikemura T."/>
            <person name="Matsumoto T."/>
            <person name="Sasaki T."/>
            <person name="Itoh T."/>
        </authorList>
    </citation>
    <scope>NUCLEOTIDE SEQUENCE [LARGE SCALE GENOMIC DNA]</scope>
    <source>
        <strain evidence="2">cv. Nipponbare</strain>
    </source>
</reference>
<dbReference type="InParanoid" id="A0A0P0VHH5"/>
<organism evidence="1 2">
    <name type="scientific">Oryza sativa subsp. japonica</name>
    <name type="common">Rice</name>
    <dbReference type="NCBI Taxonomy" id="39947"/>
    <lineage>
        <taxon>Eukaryota</taxon>
        <taxon>Viridiplantae</taxon>
        <taxon>Streptophyta</taxon>
        <taxon>Embryophyta</taxon>
        <taxon>Tracheophyta</taxon>
        <taxon>Spermatophyta</taxon>
        <taxon>Magnoliopsida</taxon>
        <taxon>Liliopsida</taxon>
        <taxon>Poales</taxon>
        <taxon>Poaceae</taxon>
        <taxon>BOP clade</taxon>
        <taxon>Oryzoideae</taxon>
        <taxon>Oryzeae</taxon>
        <taxon>Oryzinae</taxon>
        <taxon>Oryza</taxon>
        <taxon>Oryza sativa</taxon>
    </lineage>
</organism>
<dbReference type="PaxDb" id="39947-A0A0P0VHH5"/>
<dbReference type="EMBL" id="AP014958">
    <property type="protein sequence ID" value="BAS78040.1"/>
    <property type="molecule type" value="Genomic_DNA"/>
</dbReference>
<evidence type="ECO:0000313" key="1">
    <source>
        <dbReference type="EMBL" id="BAS78040.1"/>
    </source>
</evidence>
<sequence length="106" mass="11246">MPVDGEPHTTLLYTWNPVVDDGDDAGTVNTDLLPGRLRHIEVRPWRVAPAAVVAGEVPVGRAEVGGGDGDRDAGPAPLRCPLAVAGDLVALPARRAVVEQRRAQRR</sequence>
<dbReference type="FunCoup" id="A0A0P0VHH5">
    <property type="interactions" value="118"/>
</dbReference>
<proteinExistence type="predicted"/>
<evidence type="ECO:0000313" key="2">
    <source>
        <dbReference type="Proteomes" id="UP000059680"/>
    </source>
</evidence>
<protein>
    <submittedName>
        <fullName evidence="1">Os02g0268675 protein</fullName>
    </submittedName>
</protein>
<dbReference type="Proteomes" id="UP000059680">
    <property type="component" value="Chromosome 2"/>
</dbReference>
<reference evidence="2" key="1">
    <citation type="journal article" date="2005" name="Nature">
        <title>The map-based sequence of the rice genome.</title>
        <authorList>
            <consortium name="International rice genome sequencing project (IRGSP)"/>
            <person name="Matsumoto T."/>
            <person name="Wu J."/>
            <person name="Kanamori H."/>
            <person name="Katayose Y."/>
            <person name="Fujisawa M."/>
            <person name="Namiki N."/>
            <person name="Mizuno H."/>
            <person name="Yamamoto K."/>
            <person name="Antonio B.A."/>
            <person name="Baba T."/>
            <person name="Sakata K."/>
            <person name="Nagamura Y."/>
            <person name="Aoki H."/>
            <person name="Arikawa K."/>
            <person name="Arita K."/>
            <person name="Bito T."/>
            <person name="Chiden Y."/>
            <person name="Fujitsuka N."/>
            <person name="Fukunaka R."/>
            <person name="Hamada M."/>
            <person name="Harada C."/>
            <person name="Hayashi A."/>
            <person name="Hijishita S."/>
            <person name="Honda M."/>
            <person name="Hosokawa S."/>
            <person name="Ichikawa Y."/>
            <person name="Idonuma A."/>
            <person name="Iijima M."/>
            <person name="Ikeda M."/>
            <person name="Ikeno M."/>
            <person name="Ito K."/>
            <person name="Ito S."/>
            <person name="Ito T."/>
            <person name="Ito Y."/>
            <person name="Ito Y."/>
            <person name="Iwabuchi A."/>
            <person name="Kamiya K."/>
            <person name="Karasawa W."/>
            <person name="Kurita K."/>
            <person name="Katagiri S."/>
            <person name="Kikuta A."/>
            <person name="Kobayashi H."/>
            <person name="Kobayashi N."/>
            <person name="Machita K."/>
            <person name="Maehara T."/>
            <person name="Masukawa M."/>
            <person name="Mizubayashi T."/>
            <person name="Mukai Y."/>
            <person name="Nagasaki H."/>
            <person name="Nagata Y."/>
            <person name="Naito S."/>
            <person name="Nakashima M."/>
            <person name="Nakama Y."/>
            <person name="Nakamichi Y."/>
            <person name="Nakamura M."/>
            <person name="Meguro A."/>
            <person name="Negishi M."/>
            <person name="Ohta I."/>
            <person name="Ohta T."/>
            <person name="Okamoto M."/>
            <person name="Ono N."/>
            <person name="Saji S."/>
            <person name="Sakaguchi M."/>
            <person name="Sakai K."/>
            <person name="Shibata M."/>
            <person name="Shimokawa T."/>
            <person name="Song J."/>
            <person name="Takazaki Y."/>
            <person name="Terasawa K."/>
            <person name="Tsugane M."/>
            <person name="Tsuji K."/>
            <person name="Ueda S."/>
            <person name="Waki K."/>
            <person name="Yamagata H."/>
            <person name="Yamamoto M."/>
            <person name="Yamamoto S."/>
            <person name="Yamane H."/>
            <person name="Yoshiki S."/>
            <person name="Yoshihara R."/>
            <person name="Yukawa K."/>
            <person name="Zhong H."/>
            <person name="Yano M."/>
            <person name="Yuan Q."/>
            <person name="Ouyang S."/>
            <person name="Liu J."/>
            <person name="Jones K.M."/>
            <person name="Gansberger K."/>
            <person name="Moffat K."/>
            <person name="Hill J."/>
            <person name="Bera J."/>
            <person name="Fadrosh D."/>
            <person name="Jin S."/>
            <person name="Johri S."/>
            <person name="Kim M."/>
            <person name="Overton L."/>
            <person name="Reardon M."/>
            <person name="Tsitrin T."/>
            <person name="Vuong H."/>
            <person name="Weaver B."/>
            <person name="Ciecko A."/>
            <person name="Tallon L."/>
            <person name="Jackson J."/>
            <person name="Pai G."/>
            <person name="Aken S.V."/>
            <person name="Utterback T."/>
            <person name="Reidmuller S."/>
            <person name="Feldblyum T."/>
            <person name="Hsiao J."/>
            <person name="Zismann V."/>
            <person name="Iobst S."/>
            <person name="de Vazeille A.R."/>
            <person name="Buell C.R."/>
            <person name="Ying K."/>
            <person name="Li Y."/>
            <person name="Lu T."/>
            <person name="Huang Y."/>
            <person name="Zhao Q."/>
            <person name="Feng Q."/>
            <person name="Zhang L."/>
            <person name="Zhu J."/>
            <person name="Weng Q."/>
            <person name="Mu J."/>
            <person name="Lu Y."/>
            <person name="Fan D."/>
            <person name="Liu Y."/>
            <person name="Guan J."/>
            <person name="Zhang Y."/>
            <person name="Yu S."/>
            <person name="Liu X."/>
            <person name="Zhang Y."/>
            <person name="Hong G."/>
            <person name="Han B."/>
            <person name="Choisne N."/>
            <person name="Demange N."/>
            <person name="Orjeda G."/>
            <person name="Samain S."/>
            <person name="Cattolico L."/>
            <person name="Pelletier E."/>
            <person name="Couloux A."/>
            <person name="Segurens B."/>
            <person name="Wincker P."/>
            <person name="D'Hont A."/>
            <person name="Scarpelli C."/>
            <person name="Weissenbach J."/>
            <person name="Salanoubat M."/>
            <person name="Quetier F."/>
            <person name="Yu Y."/>
            <person name="Kim H.R."/>
            <person name="Rambo T."/>
            <person name="Currie J."/>
            <person name="Collura K."/>
            <person name="Luo M."/>
            <person name="Yang T."/>
            <person name="Ammiraju J.S.S."/>
            <person name="Engler F."/>
            <person name="Soderlund C."/>
            <person name="Wing R.A."/>
            <person name="Palmer L.E."/>
            <person name="de la Bastide M."/>
            <person name="Spiegel L."/>
            <person name="Nascimento L."/>
            <person name="Zutavern T."/>
            <person name="O'Shaughnessy A."/>
            <person name="Dike S."/>
            <person name="Dedhia N."/>
            <person name="Preston R."/>
            <person name="Balija V."/>
            <person name="McCombie W.R."/>
            <person name="Chow T."/>
            <person name="Chen H."/>
            <person name="Chung M."/>
            <person name="Chen C."/>
            <person name="Shaw J."/>
            <person name="Wu H."/>
            <person name="Hsiao K."/>
            <person name="Chao Y."/>
            <person name="Chu M."/>
            <person name="Cheng C."/>
            <person name="Hour A."/>
            <person name="Lee P."/>
            <person name="Lin S."/>
            <person name="Lin Y."/>
            <person name="Liou J."/>
            <person name="Liu S."/>
            <person name="Hsing Y."/>
            <person name="Raghuvanshi S."/>
            <person name="Mohanty A."/>
            <person name="Bharti A.K."/>
            <person name="Gaur A."/>
            <person name="Gupta V."/>
            <person name="Kumar D."/>
            <person name="Ravi V."/>
            <person name="Vij S."/>
            <person name="Kapur A."/>
            <person name="Khurana P."/>
            <person name="Khurana P."/>
            <person name="Khurana J.P."/>
            <person name="Tyagi A.K."/>
            <person name="Gaikwad K."/>
            <person name="Singh A."/>
            <person name="Dalal V."/>
            <person name="Srivastava S."/>
            <person name="Dixit A."/>
            <person name="Pal A.K."/>
            <person name="Ghazi I.A."/>
            <person name="Yadav M."/>
            <person name="Pandit A."/>
            <person name="Bhargava A."/>
            <person name="Sureshbabu K."/>
            <person name="Batra K."/>
            <person name="Sharma T.R."/>
            <person name="Mohapatra T."/>
            <person name="Singh N.K."/>
            <person name="Messing J."/>
            <person name="Nelson A.B."/>
            <person name="Fuks G."/>
            <person name="Kavchok S."/>
            <person name="Keizer G."/>
            <person name="Linton E."/>
            <person name="Llaca V."/>
            <person name="Song R."/>
            <person name="Tanyolac B."/>
            <person name="Young S."/>
            <person name="Ho-Il K."/>
            <person name="Hahn J.H."/>
            <person name="Sangsakoo G."/>
            <person name="Vanavichit A."/>
            <person name="de Mattos Luiz.A.T."/>
            <person name="Zimmer P.D."/>
            <person name="Malone G."/>
            <person name="Dellagostin O."/>
            <person name="de Oliveira A.C."/>
            <person name="Bevan M."/>
            <person name="Bancroft I."/>
            <person name="Minx P."/>
            <person name="Cordum H."/>
            <person name="Wilson R."/>
            <person name="Cheng Z."/>
            <person name="Jin W."/>
            <person name="Jiang J."/>
            <person name="Leong S.A."/>
            <person name="Iwama H."/>
            <person name="Gojobori T."/>
            <person name="Itoh T."/>
            <person name="Niimura Y."/>
            <person name="Fujii Y."/>
            <person name="Habara T."/>
            <person name="Sakai H."/>
            <person name="Sato Y."/>
            <person name="Wilson G."/>
            <person name="Kumar K."/>
            <person name="McCouch S."/>
            <person name="Juretic N."/>
            <person name="Hoen D."/>
            <person name="Wright S."/>
            <person name="Bruskiewich R."/>
            <person name="Bureau T."/>
            <person name="Miyao A."/>
            <person name="Hirochika H."/>
            <person name="Nishikawa T."/>
            <person name="Kadowaki K."/>
            <person name="Sugiura M."/>
            <person name="Burr B."/>
            <person name="Sasaki T."/>
        </authorList>
    </citation>
    <scope>NUCLEOTIDE SEQUENCE [LARGE SCALE GENOMIC DNA]</scope>
    <source>
        <strain evidence="2">cv. Nipponbare</strain>
    </source>
</reference>
<reference evidence="1 2" key="3">
    <citation type="journal article" date="2013" name="Rice">
        <title>Improvement of the Oryza sativa Nipponbare reference genome using next generation sequence and optical map data.</title>
        <authorList>
            <person name="Kawahara Y."/>
            <person name="de la Bastide M."/>
            <person name="Hamilton J.P."/>
            <person name="Kanamori H."/>
            <person name="McCombie W.R."/>
            <person name="Ouyang S."/>
            <person name="Schwartz D.C."/>
            <person name="Tanaka T."/>
            <person name="Wu J."/>
            <person name="Zhou S."/>
            <person name="Childs K.L."/>
            <person name="Davidson R.M."/>
            <person name="Lin H."/>
            <person name="Quesada-Ocampo L."/>
            <person name="Vaillancourt B."/>
            <person name="Sakai H."/>
            <person name="Lee S.S."/>
            <person name="Kim J."/>
            <person name="Numa H."/>
            <person name="Itoh T."/>
            <person name="Buell C.R."/>
            <person name="Matsumoto T."/>
        </authorList>
    </citation>
    <scope>NUCLEOTIDE SEQUENCE [LARGE SCALE GENOMIC DNA]</scope>
    <source>
        <strain evidence="2">cv. Nipponbare</strain>
    </source>
</reference>
<feature type="non-terminal residue" evidence="1">
    <location>
        <position position="106"/>
    </location>
</feature>
<keyword evidence="2" id="KW-1185">Reference proteome</keyword>
<accession>A0A0P0VHH5</accession>